<accession>A0ABV1HMW8</accession>
<evidence type="ECO:0000256" key="1">
    <source>
        <dbReference type="ARBA" id="ARBA00007154"/>
    </source>
</evidence>
<dbReference type="RefSeq" id="WP_349229774.1">
    <property type="nucleotide sequence ID" value="NZ_JBBMFJ010000022.1"/>
</dbReference>
<dbReference type="PIRSF" id="PIRSF000858">
    <property type="entry name" value="SCOT-t"/>
    <property type="match status" value="1"/>
</dbReference>
<comment type="caution">
    <text evidence="4">The sequence shown here is derived from an EMBL/GenBank/DDBJ whole genome shotgun (WGS) entry which is preliminary data.</text>
</comment>
<dbReference type="EMBL" id="JBBMFJ010000022">
    <property type="protein sequence ID" value="MEQ2563659.1"/>
    <property type="molecule type" value="Genomic_DNA"/>
</dbReference>
<dbReference type="InterPro" id="IPR014388">
    <property type="entry name" value="3-oxoacid_CoA-transferase"/>
</dbReference>
<dbReference type="SUPFAM" id="SSF100950">
    <property type="entry name" value="NagB/RpiA/CoA transferase-like"/>
    <property type="match status" value="2"/>
</dbReference>
<comment type="similarity">
    <text evidence="1 3">Belongs to the 3-oxoacid CoA-transferase family.</text>
</comment>
<dbReference type="Gene3D" id="3.40.1080.10">
    <property type="entry name" value="Glutaconate Coenzyme A-transferase"/>
    <property type="match status" value="2"/>
</dbReference>
<dbReference type="EC" id="2.8.3.-" evidence="4"/>
<dbReference type="GO" id="GO:0016740">
    <property type="term" value="F:transferase activity"/>
    <property type="evidence" value="ECO:0007669"/>
    <property type="project" value="UniProtKB-KW"/>
</dbReference>
<dbReference type="InterPro" id="IPR037171">
    <property type="entry name" value="NagB/RpiA_transferase-like"/>
</dbReference>
<dbReference type="SMART" id="SM00882">
    <property type="entry name" value="CoA_trans"/>
    <property type="match status" value="2"/>
</dbReference>
<evidence type="ECO:0000256" key="2">
    <source>
        <dbReference type="ARBA" id="ARBA00022679"/>
    </source>
</evidence>
<dbReference type="Pfam" id="PF01144">
    <property type="entry name" value="CoA_trans"/>
    <property type="match status" value="1"/>
</dbReference>
<dbReference type="InterPro" id="IPR004165">
    <property type="entry name" value="CoA_trans_fam_I"/>
</dbReference>
<dbReference type="PANTHER" id="PTHR43293">
    <property type="entry name" value="ACETATE COA-TRANSFERASE YDIF"/>
    <property type="match status" value="1"/>
</dbReference>
<proteinExistence type="inferred from homology"/>
<dbReference type="Proteomes" id="UP001437460">
    <property type="component" value="Unassembled WGS sequence"/>
</dbReference>
<gene>
    <name evidence="4" type="ORF">WMO41_10885</name>
</gene>
<reference evidence="4 5" key="1">
    <citation type="submission" date="2024-03" db="EMBL/GenBank/DDBJ databases">
        <title>Human intestinal bacterial collection.</title>
        <authorList>
            <person name="Pauvert C."/>
            <person name="Hitch T.C.A."/>
            <person name="Clavel T."/>
        </authorList>
    </citation>
    <scope>NUCLEOTIDE SEQUENCE [LARGE SCALE GENOMIC DNA]</scope>
    <source>
        <strain evidence="4 5">CLA-AP-H27</strain>
    </source>
</reference>
<keyword evidence="2 3" id="KW-0808">Transferase</keyword>
<sequence>MKGFVTAKEAAELIKSDDTVASAGMALMGLCEDVIRSTEARFLETGEPKNLTLFYGAHQGNNPITEYGWDHWAHEGMLKRWNGGFLGASPKIMELCNTNKIEAYCWPMGNILHMYHEIAIGRPGLMTKIGLKTYADPRLEGSKVNQVSKEDICKVIDFEGEEYLFYPKPVLNVGLIRGTTVDTHGNLTFEEESINSEALSLAMAVKQCGGIVIAQAKYKAAAGTIHPRTVHVPGIFIDYVVINEDIHTHQQNEASAYNPAMAGNVKADLAEFPKLPLTEAKVIARRAAMELKAGTSINLGIGIPQNIASVVNEEKCGKYVTLTSESGTVGGVAITGKAFGNCWNPECFLDEDVQFTWYCGGGLGAAFLGLAETDERGNVNVSKFGPRFNGPGGFIDITQPTKKVIFCGAFMAGKLQTEVKDGKIHIVNEGKFRKFVSKVGQVTFSGDYAVESGQEVMYITERGVFELTKDGLMLTEIAPGIDLEKDILANMDFKPIISPNLKEMDAALFQEDWGGLKAIMEG</sequence>
<name>A0ABV1HMW8_9FIRM</name>
<organism evidence="4 5">
    <name type="scientific">Ventrimonas faecis</name>
    <dbReference type="NCBI Taxonomy" id="3133170"/>
    <lineage>
        <taxon>Bacteria</taxon>
        <taxon>Bacillati</taxon>
        <taxon>Bacillota</taxon>
        <taxon>Clostridia</taxon>
        <taxon>Lachnospirales</taxon>
        <taxon>Lachnospiraceae</taxon>
        <taxon>Ventrimonas</taxon>
    </lineage>
</organism>
<evidence type="ECO:0000256" key="3">
    <source>
        <dbReference type="PIRNR" id="PIRNR000858"/>
    </source>
</evidence>
<evidence type="ECO:0000313" key="4">
    <source>
        <dbReference type="EMBL" id="MEQ2563659.1"/>
    </source>
</evidence>
<protein>
    <submittedName>
        <fullName evidence="4">CoA-transferase</fullName>
        <ecNumber evidence="4">2.8.3.-</ecNumber>
    </submittedName>
</protein>
<evidence type="ECO:0000313" key="5">
    <source>
        <dbReference type="Proteomes" id="UP001437460"/>
    </source>
</evidence>
<dbReference type="PANTHER" id="PTHR43293:SF1">
    <property type="entry name" value="ACETATE COA-TRANSFERASE YDIF"/>
    <property type="match status" value="1"/>
</dbReference>
<keyword evidence="5" id="KW-1185">Reference proteome</keyword>